<protein>
    <submittedName>
        <fullName evidence="5">Tyrosine-protein phosphatase non-receptor type 11</fullName>
    </submittedName>
</protein>
<dbReference type="Gene3D" id="3.30.505.10">
    <property type="entry name" value="SH2 domain"/>
    <property type="match status" value="2"/>
</dbReference>
<dbReference type="CDD" id="cd09931">
    <property type="entry name" value="SH2_C-SH2_SHP_like"/>
    <property type="match status" value="1"/>
</dbReference>
<dbReference type="PROSITE" id="PS50001">
    <property type="entry name" value="SH2"/>
    <property type="match status" value="2"/>
</dbReference>
<dbReference type="SMART" id="SM00252">
    <property type="entry name" value="SH2"/>
    <property type="match status" value="2"/>
</dbReference>
<evidence type="ECO:0000313" key="5">
    <source>
        <dbReference type="EMBL" id="KAG9509587.1"/>
    </source>
</evidence>
<dbReference type="PANTHER" id="PTHR46559">
    <property type="entry name" value="TYROSINE-PROTEIN PHOSPHATASE NON-RECEPTOR TYPE 11"/>
    <property type="match status" value="1"/>
</dbReference>
<keyword evidence="6" id="KW-1185">Reference proteome</keyword>
<evidence type="ECO:0000256" key="1">
    <source>
        <dbReference type="PROSITE-ProRule" id="PRU00191"/>
    </source>
</evidence>
<dbReference type="SMART" id="SM00194">
    <property type="entry name" value="PTPc"/>
    <property type="match status" value="1"/>
</dbReference>
<dbReference type="Pfam" id="PF00017">
    <property type="entry name" value="SH2"/>
    <property type="match status" value="2"/>
</dbReference>
<dbReference type="InterPro" id="IPR000387">
    <property type="entry name" value="Tyr_Pase_dom"/>
</dbReference>
<dbReference type="InterPro" id="IPR016130">
    <property type="entry name" value="Tyr_Pase_AS"/>
</dbReference>
<dbReference type="CDD" id="cd10340">
    <property type="entry name" value="SH2_N-SH2_SHP_like"/>
    <property type="match status" value="1"/>
</dbReference>
<dbReference type="InterPro" id="IPR000980">
    <property type="entry name" value="SH2"/>
</dbReference>
<feature type="domain" description="Tyrosine specific protein phosphatases" evidence="4">
    <location>
        <begin position="448"/>
        <end position="522"/>
    </location>
</feature>
<dbReference type="InterPro" id="IPR036860">
    <property type="entry name" value="SH2_dom_sf"/>
</dbReference>
<dbReference type="PROSITE" id="PS00383">
    <property type="entry name" value="TYR_PHOSPHATASE_1"/>
    <property type="match status" value="1"/>
</dbReference>
<dbReference type="Gene3D" id="3.90.190.10">
    <property type="entry name" value="Protein tyrosine phosphatase superfamily"/>
    <property type="match status" value="1"/>
</dbReference>
<dbReference type="SUPFAM" id="SSF52799">
    <property type="entry name" value="(Phosphotyrosine protein) phosphatases II"/>
    <property type="match status" value="1"/>
</dbReference>
<name>A0ABQ7S829_9ACAR</name>
<dbReference type="SUPFAM" id="SSF55550">
    <property type="entry name" value="SH2 domain"/>
    <property type="match status" value="2"/>
</dbReference>
<feature type="domain" description="Tyrosine-protein phosphatase" evidence="3">
    <location>
        <begin position="251"/>
        <end position="531"/>
    </location>
</feature>
<dbReference type="PROSITE" id="PS50056">
    <property type="entry name" value="TYR_PHOSPHATASE_2"/>
    <property type="match status" value="1"/>
</dbReference>
<dbReference type="PRINTS" id="PR00700">
    <property type="entry name" value="PRTYPHPHTASE"/>
</dbReference>
<keyword evidence="1" id="KW-0727">SH2 domain</keyword>
<feature type="non-terminal residue" evidence="5">
    <location>
        <position position="1"/>
    </location>
</feature>
<dbReference type="PANTHER" id="PTHR46559:SF3">
    <property type="entry name" value="TYROSINE-PROTEIN PHOSPHATASE NON-RECEPTOR TYPE"/>
    <property type="match status" value="1"/>
</dbReference>
<dbReference type="Pfam" id="PF00102">
    <property type="entry name" value="Y_phosphatase"/>
    <property type="match status" value="1"/>
</dbReference>
<dbReference type="InterPro" id="IPR000242">
    <property type="entry name" value="PTP_cat"/>
</dbReference>
<gene>
    <name evidence="5" type="primary">Ptpn11</name>
    <name evidence="5" type="ORF">GZH46_01889</name>
</gene>
<dbReference type="PRINTS" id="PR00401">
    <property type="entry name" value="SH2DOMAIN"/>
</dbReference>
<sequence length="558" mass="64474">MYSQRGQATRQKNYGRWFHPNLTGIEAETLLLSHGFDGSFLTRPSRSKPGDFTLSVRRKDQVTHIKIRNTGEFYDLYGGEKFATLAELIQHYLEKPGQLKERNGDVIELKRPLNSSEPTNERWFHGSISGHAAEKLILEKGVLGSFLVRESQSKPGDYVLTVRTKNDQTSAEKVTNVIIRHHNGKYDVGGGDEFDTLTELVEHYKRNPMIETGGTVVSMRHPFNATRITASTIEQRVKELSRVQISSKGGFWEEFEYLQQMECRQLFTRKDGQQPYNANKNRYKNILPFDYTRVKLNTPDMMKGCAPPGADYINANHIRVEPYCVSFGELDKYKSYIATQGPLETTTNDFWWMVWQEKSRVIVMMTLEYENKGKSKCFHYWPELNETKQYGWLKVRTLVDQSNVDYIYREFEIGHTDEDGKYESRRVFHYNFTSWLDFKTPPDPGCVLNFLYEVDRSQPSDAGPVIVHCSAGIGRSGTFIVIDMIIDHLKHEGIDCDIDIMKTVQMVRGQRSGLVQTEAQYKFLYLAIEHHIATAKQRILEEQRSLLAGRDYTNIKCI</sequence>
<feature type="domain" description="SH2" evidence="2">
    <location>
        <begin position="123"/>
        <end position="223"/>
    </location>
</feature>
<comment type="caution">
    <text evidence="5">The sequence shown here is derived from an EMBL/GenBank/DDBJ whole genome shotgun (WGS) entry which is preliminary data.</text>
</comment>
<evidence type="ECO:0000313" key="6">
    <source>
        <dbReference type="Proteomes" id="UP000825002"/>
    </source>
</evidence>
<dbReference type="InterPro" id="IPR003595">
    <property type="entry name" value="Tyr_Pase_cat"/>
</dbReference>
<dbReference type="Proteomes" id="UP000825002">
    <property type="component" value="Unassembled WGS sequence"/>
</dbReference>
<dbReference type="SMART" id="SM00404">
    <property type="entry name" value="PTPc_motif"/>
    <property type="match status" value="1"/>
</dbReference>
<proteinExistence type="predicted"/>
<dbReference type="InterPro" id="IPR029021">
    <property type="entry name" value="Prot-tyrosine_phosphatase-like"/>
</dbReference>
<accession>A0ABQ7S829</accession>
<reference evidence="5 6" key="1">
    <citation type="submission" date="2020-10" db="EMBL/GenBank/DDBJ databases">
        <authorList>
            <person name="Klimov P.B."/>
            <person name="Dyachkov S.M."/>
            <person name="Chetverikov P.E."/>
        </authorList>
    </citation>
    <scope>NUCLEOTIDE SEQUENCE [LARGE SCALE GENOMIC DNA]</scope>
    <source>
        <strain evidence="5">BMOC 18-1129-001#AD2665</strain>
        <tissue evidence="5">Entire mites</tissue>
    </source>
</reference>
<dbReference type="EMBL" id="JAIFTH010000409">
    <property type="protein sequence ID" value="KAG9509587.1"/>
    <property type="molecule type" value="Genomic_DNA"/>
</dbReference>
<organism evidence="5 6">
    <name type="scientific">Fragariocoptes setiger</name>
    <dbReference type="NCBI Taxonomy" id="1670756"/>
    <lineage>
        <taxon>Eukaryota</taxon>
        <taxon>Metazoa</taxon>
        <taxon>Ecdysozoa</taxon>
        <taxon>Arthropoda</taxon>
        <taxon>Chelicerata</taxon>
        <taxon>Arachnida</taxon>
        <taxon>Acari</taxon>
        <taxon>Acariformes</taxon>
        <taxon>Trombidiformes</taxon>
        <taxon>Prostigmata</taxon>
        <taxon>Eupodina</taxon>
        <taxon>Eriophyoidea</taxon>
        <taxon>Phytoptidae</taxon>
        <taxon>Fragariocoptes</taxon>
    </lineage>
</organism>
<feature type="domain" description="SH2" evidence="2">
    <location>
        <begin position="17"/>
        <end position="113"/>
    </location>
</feature>
<dbReference type="PROSITE" id="PS50055">
    <property type="entry name" value="TYR_PHOSPHATASE_PTP"/>
    <property type="match status" value="1"/>
</dbReference>
<evidence type="ECO:0000259" key="3">
    <source>
        <dbReference type="PROSITE" id="PS50055"/>
    </source>
</evidence>
<evidence type="ECO:0000259" key="4">
    <source>
        <dbReference type="PROSITE" id="PS50056"/>
    </source>
</evidence>
<evidence type="ECO:0000259" key="2">
    <source>
        <dbReference type="PROSITE" id="PS50001"/>
    </source>
</evidence>